<dbReference type="EMBL" id="QOQW01000021">
    <property type="protein sequence ID" value="RCK78627.1"/>
    <property type="molecule type" value="Genomic_DNA"/>
</dbReference>
<accession>A0A367ZL98</accession>
<name>A0A367ZL98_9BACT</name>
<comment type="caution">
    <text evidence="1">The sequence shown here is derived from an EMBL/GenBank/DDBJ whole genome shotgun (WGS) entry which is preliminary data.</text>
</comment>
<evidence type="ECO:0000313" key="2">
    <source>
        <dbReference type="Proteomes" id="UP000252355"/>
    </source>
</evidence>
<evidence type="ECO:0000313" key="1">
    <source>
        <dbReference type="EMBL" id="RCK78627.1"/>
    </source>
</evidence>
<reference evidence="1 2" key="1">
    <citation type="submission" date="2018-05" db="EMBL/GenBank/DDBJ databases">
        <title>A metagenomic window into the 2 km-deep terrestrial subsurface aquifer revealed taxonomically and functionally diverse microbial community comprising novel uncultured bacterial lineages.</title>
        <authorList>
            <person name="Kadnikov V.V."/>
            <person name="Mardanov A.V."/>
            <person name="Beletsky A.V."/>
            <person name="Banks D."/>
            <person name="Pimenov N.V."/>
            <person name="Frank Y.A."/>
            <person name="Karnachuk O.V."/>
            <person name="Ravin N.V."/>
        </authorList>
    </citation>
    <scope>NUCLEOTIDE SEQUENCE [LARGE SCALE GENOMIC DNA]</scope>
    <source>
        <strain evidence="1">BY5</strain>
    </source>
</reference>
<gene>
    <name evidence="1" type="ORF">OZSIB_1349</name>
</gene>
<proteinExistence type="predicted"/>
<sequence>MRWCRTILVGLVVFWGILMTKWGAEAASFKVTSNADFIAPGATLQGVVASDTGGNPAGYVRLFNTNPGVDDPANPSWRFTDGGTRTWTKRRRIALTVPPEPGGARASRTNEKVNVEIGIIGGANANWSDLRLTNALGAPVPFRLRGYETPVDNPNTPVKILFEATANPLPPAGTPVNYWLYYGNPEALSVATTSISPFYLRNHDFENGMNHWGIGFVTGPTTAYFYGIENNNSYLPEGFPGYENKSCFLVCYPEGQTVNVGWLGASQTVDLPGTGTYVLNVFGKTLTSGLDDTGGITSRIFLLDQDGNNWEEFRIPAGISEWNLMTVTRQTNRLRLTAITALNHNSNKTGAGWRERRINYDWVELLPKYPLSVYLDDEIDAGYQRVATYISRPFDTGEVSPTFEAITWSANTSGNGTSIEFFTRTGATQAACTSAPWSSAITVNGGAVPLPHARWIQFMARLKTSDTGFTPLLEEVEIFFSLPTKSLAIQAPTPVKAGSFFEFSVTALDGTLATATRSTTAFTLSSPSPTATFPVPAYTFQTADQGSRAFQGRQTTAGVFTVYASATVGGVASGAATITCLPDETAKLWFEGLPTTITAGQPVTGFVRARDKYGNLNTADTATLFFTCTDPYPASFSATRQLLGGQIALTNMAFYTVSTQTLTVIDNLRGLTASHTFTVLPATPVALGLNASPVQYQGLPFPLTVDVLDAFGNIVPTYNGPFTLGVSSGTVTPNAGTFASGTATIYPALTQLGNLTLTATDPTPLQGQLSVGCYQLPPPSFDGYGVDAGFVQLAGVPFILTITARDFGGNTLTSYKGACRIIPSVGEAIPSVSSGYSFLDGVLALSVTLTGASDAVTLRVEDIGDSTKFGSVILNVKPGGVERFDLITPPAATAGASLTFEVRAVDSGGNLVSNYTGTIMLTHDATGGDPSLPSVYTFTLADKGRRVFSGSQAARFTKAETVRLKVEDSGRFGLSAPIVILADSTKPRLTISPAVLTIPVGTPFTFDVALQDPFLNPLRNYTGTIGLGYSNLATGPSGYTFAAFEDGYHRFFLAASATTLGPFRIFATETSTLATAASEIITAVSDRTTNFLVRRTDFPGSTLATAGEKVYFQVTASDSSGNLNVDYLGNVRFSSGDPAAQLPLDSNLTNGLGGFEATFFTAGHHILYVRDVADPSILGTHTFSVRPAAPSRFRFTFPTSRTRVGIFLPAWSYSLQVVDAYGNLASITGSVSVSSTDTGGRPPQLYTLTNQSVINDTWWFASAGVQLLIATSTLLPTAYSEPILASAGPPASITFQGPRTVSNEFYFPFLVKIVDAFGNPTALATNTITPWGTCQTSWDANPTNYTLSPEDNGTKLFNIRWQMNDTTAPGSYPGRFSYPGLTDYNFQVFVDNPRHSSGGSQTLSLLKLSAPDRPVIASEPFRIVLTGNTVRDNAASFSGLIDFSITDGQIFVSSGTVPTAWNEYRSTLSIPLPGTTQLTLWAYATRSGYQTMVARLRSEPLKQGSVSFVVQSNPIIRRATLTADSPQKAKIPFPFRLEWWDLFDNYAENAIGRFIMNASTTGAFMIAPAHLLVGGRGGKFDTASNTEWFETKFQIASSMTDVHNDLVLGQLRLRGIYDEDFTDNSLDNGLWNPTIVNCGASGQAVGQYSWENQLKIWTLGMGELYTNVGNGTENQDDACSMLSFDWPSNDTAPFTMQLRVNRTMYDVVQRSNDWSVGLILREGHPAIARPRYIALQMRNGLDGTINNALRGYCTHRNIPGGTATRLQIPNQTYNLHPKWLELRYDGVNTWQGGWSNDLTNYRWFNAVTFAATNEPAFTENFSAASLDPRWSTWLGIGAVADIGTTGQVTPGAGNLCPFVFDRTYAGGNATGQNLQGSFRVSNAANNYRVYGYLVDINGRIATGPPLPSATTWYNNTNLTSRSIAINATNFPGAPGFDITRVRYFGWLVETQGAFNVEIDDIILPSFSLPQGFTPGNLKIGIYAVANSNTYPGGGWISELRIDRYPPIGTFTSVVYDAGSITTSIGPMTLTTTTPGNTRVRVYARASNDPGALPGWTYFGQTSTVNLASLAGNRYFQYALELVGDGPVPGIFNRTPTVQDVRIPYAVTGTGATFNRREIVTMIASSSPAPAVVATIPIEIRGGTVADLRITAPASTTAGQAFTITVAALDEAGNVADDATGTLVFGSNDGDPFPAQVPKPYTLIPSVDKGQHVFYNAVVLKNAIINSLASITVTDSVVASWTGVVVNPGPIDSFIASAATPQVASVFFPVFFEARDAFANRKTDYSASATFYDNKTGGSSYYAPPTLGSASWVQGVATLTPGAAFTKAHTVNVSIQSSNRTGISNPIEIIGGPAYSLQVLTTTNQPESGSPFDLTVTALDYFGNVAPAYTGTVQITSTDQHPARELPPPYTFQPSDKGTKTFTNLKLITPGVVTLTAADMAVPTLRKDYPVTVLPGKVARFDVSCTSPQTAGVPFNTLITAYDAFGYLKTNYSGSVTLGGSFTTIIPDAAISGFSNGQLLVPSTVLNHGTIPHSGWLVASQGTAIGTRSVQLLPPSGVFDHFFIETIPATPTAGDAFKMVVKAVGPNGAVYTAYAPTSVVLLTASNAAGLPVVPALTPSSITNFEIGVKEVYAHLWEAGTITLWAYDPVLSKVGSRTITVLPSTLAYFTVTPATSTVEPHPNHSYQVVGGSFPLIIKAYDSIDNFKDTYSGTVTLTHNGGGTLSVTQAQIVNGAATVLLNYDAPGIINIFARDTVFDKTGASKHIRFFGPLASFLVEADTDQTHNSPFMAQLTALDSWGQIKLNTLTGVGVTAVAWQGPPPVPVVTPTLFDPLTWNLGKTLTELNVDCHNDNGTFTIRFTSTSGPTASGEIQLQMHTQATVVTQIRFEFFSPQKAGEPFFFRVRGCDANNAVVPGWHRDVEITANPFQEVHPSFVAESAFSEGAWATTTARMYVPGDYFILASSTNMAGIPITGSRFIRIEPGPLAGFRFRFPPSWNSTGKTKLFLPFTMAVEAISGDGSVKTDYEPAGNLLLKLNATATGFLGVTSIPPGDFVNGVATISNQTYNKSQVILMRTSDPETGLTSTSGPLTVHGDAAKFAIEILPPGKGSAGDPILWRNFFQVRLTAQDVNNFPVSDYTGTVAFSMVPGALPTPATSSIFAPYHLQVFPLNANAQATFTLKVDYDESYTYPVHLRLKASDTISGPARITPDLVFDKQEAFDHWEFVSPSVGQKLTKGKYFPMFIRSVSNYGNDWPTFATPVLSYRVLSPASGLTNFTAEPPHWTFLPFGGAGNYATSAMIMYDEKASSSILLRLDEGSTQEASVTVEVHPVYGPTVGSGTVFQEIATTTFPAVPQAPGRFILSTYVCPGSGAATLGLGYHADDGSQTDFQGVTIDANGSLFSSGSIAEAGITDRFSFHDPDNPGQLLTWYRIYVAVDAVFDPDAASRTYLILKNASPDTASHSVWFDGVQVEKALFPDQTVPTTFGSSRKVVSPNTGLDLMGRSRYYQW</sequence>
<protein>
    <submittedName>
        <fullName evidence="1">Fibronectin type III domain protein</fullName>
    </submittedName>
</protein>
<dbReference type="Proteomes" id="UP000252355">
    <property type="component" value="Unassembled WGS sequence"/>
</dbReference>
<organism evidence="1 2">
    <name type="scientific">Candidatus Ozemobacter sibiricus</name>
    <dbReference type="NCBI Taxonomy" id="2268124"/>
    <lineage>
        <taxon>Bacteria</taxon>
        <taxon>Candidatus Ozemobacteria</taxon>
        <taxon>Candidatus Ozemobacterales</taxon>
        <taxon>Candidatus Ozemobacteraceae</taxon>
        <taxon>Candidatus Ozemobacter</taxon>
    </lineage>
</organism>